<gene>
    <name evidence="1" type="ORF">AVEN_156414_1</name>
</gene>
<organism evidence="1 2">
    <name type="scientific">Araneus ventricosus</name>
    <name type="common">Orbweaver spider</name>
    <name type="synonym">Epeira ventricosa</name>
    <dbReference type="NCBI Taxonomy" id="182803"/>
    <lineage>
        <taxon>Eukaryota</taxon>
        <taxon>Metazoa</taxon>
        <taxon>Ecdysozoa</taxon>
        <taxon>Arthropoda</taxon>
        <taxon>Chelicerata</taxon>
        <taxon>Arachnida</taxon>
        <taxon>Araneae</taxon>
        <taxon>Araneomorphae</taxon>
        <taxon>Entelegynae</taxon>
        <taxon>Araneoidea</taxon>
        <taxon>Araneidae</taxon>
        <taxon>Araneus</taxon>
    </lineage>
</organism>
<dbReference type="AlphaFoldDB" id="A0A4Y2QWP3"/>
<accession>A0A4Y2QWP3</accession>
<name>A0A4Y2QWP3_ARAVE</name>
<proteinExistence type="predicted"/>
<dbReference type="EMBL" id="BGPR01014984">
    <property type="protein sequence ID" value="GBN67545.1"/>
    <property type="molecule type" value="Genomic_DNA"/>
</dbReference>
<keyword evidence="2" id="KW-1185">Reference proteome</keyword>
<comment type="caution">
    <text evidence="1">The sequence shown here is derived from an EMBL/GenBank/DDBJ whole genome shotgun (WGS) entry which is preliminary data.</text>
</comment>
<reference evidence="1 2" key="1">
    <citation type="journal article" date="2019" name="Sci. Rep.">
        <title>Orb-weaving spider Araneus ventricosus genome elucidates the spidroin gene catalogue.</title>
        <authorList>
            <person name="Kono N."/>
            <person name="Nakamura H."/>
            <person name="Ohtoshi R."/>
            <person name="Moran D.A.P."/>
            <person name="Shinohara A."/>
            <person name="Yoshida Y."/>
            <person name="Fujiwara M."/>
            <person name="Mori M."/>
            <person name="Tomita M."/>
            <person name="Arakawa K."/>
        </authorList>
    </citation>
    <scope>NUCLEOTIDE SEQUENCE [LARGE SCALE GENOMIC DNA]</scope>
</reference>
<protein>
    <submittedName>
        <fullName evidence="1">Uncharacterized protein</fullName>
    </submittedName>
</protein>
<dbReference type="Proteomes" id="UP000499080">
    <property type="component" value="Unassembled WGS sequence"/>
</dbReference>
<evidence type="ECO:0000313" key="1">
    <source>
        <dbReference type="EMBL" id="GBN67545.1"/>
    </source>
</evidence>
<sequence length="102" mass="11256">MSASTCYQQAQSHIAILVCRKLAADLHCKSASSQQVSHDKSASVKQVCSKLTQASKSPWDELAARLHCKHIAKYSKNKVRTQPGIELAIYRFQSTRANHSAS</sequence>
<evidence type="ECO:0000313" key="2">
    <source>
        <dbReference type="Proteomes" id="UP000499080"/>
    </source>
</evidence>